<feature type="domain" description="HPr kinase/phosphorylase C-terminal" evidence="17">
    <location>
        <begin position="148"/>
        <end position="314"/>
    </location>
</feature>
<evidence type="ECO:0000256" key="14">
    <source>
        <dbReference type="HAMAP-Rule" id="MF_01249"/>
    </source>
</evidence>
<keyword evidence="15" id="KW-0175">Coiled coil</keyword>
<feature type="binding site" evidence="14">
    <location>
        <position position="218"/>
    </location>
    <ligand>
        <name>Mg(2+)</name>
        <dbReference type="ChEBI" id="CHEBI:18420"/>
    </ligand>
</feature>
<feature type="active site" evidence="14">
    <location>
        <position position="154"/>
    </location>
</feature>
<keyword evidence="7 14" id="KW-0547">Nucleotide-binding</keyword>
<evidence type="ECO:0000256" key="8">
    <source>
        <dbReference type="ARBA" id="ARBA00022777"/>
    </source>
</evidence>
<keyword evidence="19" id="KW-1185">Reference proteome</keyword>
<comment type="catalytic activity">
    <reaction evidence="13 14">
        <text>[HPr protein]-O-phospho-L-serine + phosphate + H(+) = [HPr protein]-L-serine + diphosphate</text>
        <dbReference type="Rhea" id="RHEA:46604"/>
        <dbReference type="Rhea" id="RHEA-COMP:11602"/>
        <dbReference type="Rhea" id="RHEA-COMP:11603"/>
        <dbReference type="ChEBI" id="CHEBI:15378"/>
        <dbReference type="ChEBI" id="CHEBI:29999"/>
        <dbReference type="ChEBI" id="CHEBI:33019"/>
        <dbReference type="ChEBI" id="CHEBI:43474"/>
        <dbReference type="ChEBI" id="CHEBI:83421"/>
    </reaction>
</comment>
<comment type="cofactor">
    <cofactor evidence="2 14">
        <name>Mg(2+)</name>
        <dbReference type="ChEBI" id="CHEBI:18420"/>
    </cofactor>
</comment>
<name>H6LE51_ACEWD</name>
<dbReference type="HAMAP" id="MF_01249">
    <property type="entry name" value="HPr_kinase"/>
    <property type="match status" value="1"/>
</dbReference>
<feature type="binding site" evidence="14">
    <location>
        <position position="176"/>
    </location>
    <ligand>
        <name>Mg(2+)</name>
        <dbReference type="ChEBI" id="CHEBI:18420"/>
    </ligand>
</feature>
<dbReference type="Gene3D" id="3.40.50.300">
    <property type="entry name" value="P-loop containing nucleotide triphosphate hydrolases"/>
    <property type="match status" value="1"/>
</dbReference>
<dbReference type="FunFam" id="3.40.50.300:FF:000174">
    <property type="entry name" value="HPr kinase/phosphorylase"/>
    <property type="match status" value="1"/>
</dbReference>
<evidence type="ECO:0000259" key="17">
    <source>
        <dbReference type="Pfam" id="PF07475"/>
    </source>
</evidence>
<dbReference type="GO" id="GO:0000155">
    <property type="term" value="F:phosphorelay sensor kinase activity"/>
    <property type="evidence" value="ECO:0007669"/>
    <property type="project" value="InterPro"/>
</dbReference>
<feature type="active site" description="Proton acceptor; for phosphorylation activity. Proton donor; for dephosphorylation activity" evidence="14">
    <location>
        <position position="193"/>
    </location>
</feature>
<feature type="active site" evidence="14">
    <location>
        <position position="175"/>
    </location>
</feature>
<accession>H6LE51</accession>
<dbReference type="NCBIfam" id="TIGR00679">
    <property type="entry name" value="hpr-ser"/>
    <property type="match status" value="1"/>
</dbReference>
<evidence type="ECO:0000256" key="5">
    <source>
        <dbReference type="ARBA" id="ARBA00022679"/>
    </source>
</evidence>
<dbReference type="Proteomes" id="UP000007177">
    <property type="component" value="Chromosome"/>
</dbReference>
<dbReference type="GO" id="GO:0006109">
    <property type="term" value="P:regulation of carbohydrate metabolic process"/>
    <property type="evidence" value="ECO:0007669"/>
    <property type="project" value="UniProtKB-UniRule"/>
</dbReference>
<dbReference type="PANTHER" id="PTHR30305:SF1">
    <property type="entry name" value="HPR KINASE_PHOSPHORYLASE"/>
    <property type="match status" value="1"/>
</dbReference>
<dbReference type="InterPro" id="IPR027417">
    <property type="entry name" value="P-loop_NTPase"/>
</dbReference>
<evidence type="ECO:0000256" key="6">
    <source>
        <dbReference type="ARBA" id="ARBA00022723"/>
    </source>
</evidence>
<keyword evidence="4 14" id="KW-0723">Serine/threonine-protein kinase</keyword>
<dbReference type="Pfam" id="PF02603">
    <property type="entry name" value="Hpr_kinase_N"/>
    <property type="match status" value="1"/>
</dbReference>
<keyword evidence="11 14" id="KW-0511">Multifunctional enzyme</keyword>
<feature type="region of interest" description="Important for the catalytic mechanism of both phosphorylation and dephosphorylation" evidence="14">
    <location>
        <begin position="217"/>
        <end position="226"/>
    </location>
</feature>
<dbReference type="KEGG" id="awo:Awo_c25270"/>
<reference evidence="18 19" key="2">
    <citation type="journal article" date="2012" name="PLoS ONE">
        <title>An ancient pathway combining carbon dioxide fixation with the generation and utilization of a sodium ion gradient for ATP synthesis.</title>
        <authorList>
            <person name="Poehlein A."/>
            <person name="Schmidt S."/>
            <person name="Kaster A.K."/>
            <person name="Goenrich M."/>
            <person name="Vollmers J."/>
            <person name="Thurmer A."/>
            <person name="Bertsch J."/>
            <person name="Schuchmann K."/>
            <person name="Voigt B."/>
            <person name="Hecker M."/>
            <person name="Daniel R."/>
            <person name="Thauer R.K."/>
            <person name="Gottschalk G."/>
            <person name="Muller V."/>
        </authorList>
    </citation>
    <scope>NUCLEOTIDE SEQUENCE [LARGE SCALE GENOMIC DNA]</scope>
    <source>
        <strain evidence="19">ATCC 29683 / DSM 1030 / JCM 2381 / KCTC 1655 / WB1</strain>
    </source>
</reference>
<keyword evidence="5 14" id="KW-0808">Transferase</keyword>
<evidence type="ECO:0000256" key="4">
    <source>
        <dbReference type="ARBA" id="ARBA00022527"/>
    </source>
</evidence>
<dbReference type="Gene3D" id="3.40.1390.20">
    <property type="entry name" value="HprK N-terminal domain-like"/>
    <property type="match status" value="1"/>
</dbReference>
<comment type="domain">
    <text evidence="14">The Walker A ATP-binding motif also binds Pi and PPi.</text>
</comment>
<feature type="binding site" evidence="14">
    <location>
        <begin position="169"/>
        <end position="176"/>
    </location>
    <ligand>
        <name>ATP</name>
        <dbReference type="ChEBI" id="CHEBI:30616"/>
    </ligand>
</feature>
<dbReference type="EMBL" id="CP002987">
    <property type="protein sequence ID" value="AFA49284.1"/>
    <property type="molecule type" value="Genomic_DNA"/>
</dbReference>
<dbReference type="HOGENOM" id="CLU_052030_0_1_9"/>
<reference evidence="19" key="1">
    <citation type="submission" date="2011-07" db="EMBL/GenBank/DDBJ databases">
        <title>Complete genome sequence of Acetobacterium woodii.</title>
        <authorList>
            <person name="Poehlein A."/>
            <person name="Schmidt S."/>
            <person name="Kaster A.-K."/>
            <person name="Goenrich M."/>
            <person name="Vollmers J."/>
            <person name="Thuermer A."/>
            <person name="Gottschalk G."/>
            <person name="Thauer R.K."/>
            <person name="Daniel R."/>
            <person name="Mueller V."/>
        </authorList>
    </citation>
    <scope>NUCLEOTIDE SEQUENCE [LARGE SCALE GENOMIC DNA]</scope>
    <source>
        <strain evidence="19">ATCC 29683 / DSM 1030 / JCM 2381 / KCTC 1655 / WB1</strain>
    </source>
</reference>
<dbReference type="Pfam" id="PF07475">
    <property type="entry name" value="Hpr_kinase_C"/>
    <property type="match status" value="1"/>
</dbReference>
<dbReference type="AlphaFoldDB" id="H6LE51"/>
<proteinExistence type="inferred from homology"/>
<organism evidence="18 19">
    <name type="scientific">Acetobacterium woodii (strain ATCC 29683 / DSM 1030 / JCM 2381 / KCTC 1655 / WB1)</name>
    <dbReference type="NCBI Taxonomy" id="931626"/>
    <lineage>
        <taxon>Bacteria</taxon>
        <taxon>Bacillati</taxon>
        <taxon>Bacillota</taxon>
        <taxon>Clostridia</taxon>
        <taxon>Eubacteriales</taxon>
        <taxon>Eubacteriaceae</taxon>
        <taxon>Acetobacterium</taxon>
    </lineage>
</organism>
<feature type="domain" description="HPr(Ser) kinase/phosphorylase N-terminal" evidence="16">
    <location>
        <begin position="22"/>
        <end position="143"/>
    </location>
</feature>
<dbReference type="CDD" id="cd01918">
    <property type="entry name" value="HprK_C"/>
    <property type="match status" value="1"/>
</dbReference>
<feature type="active site" evidence="14">
    <location>
        <position position="259"/>
    </location>
</feature>
<comment type="catalytic activity">
    <reaction evidence="1 14">
        <text>[HPr protein]-L-serine + ATP = [HPr protein]-O-phospho-L-serine + ADP + H(+)</text>
        <dbReference type="Rhea" id="RHEA:46600"/>
        <dbReference type="Rhea" id="RHEA-COMP:11602"/>
        <dbReference type="Rhea" id="RHEA-COMP:11603"/>
        <dbReference type="ChEBI" id="CHEBI:15378"/>
        <dbReference type="ChEBI" id="CHEBI:29999"/>
        <dbReference type="ChEBI" id="CHEBI:30616"/>
        <dbReference type="ChEBI" id="CHEBI:83421"/>
        <dbReference type="ChEBI" id="CHEBI:456216"/>
    </reaction>
</comment>
<sequence>MSKLISSKSMKRDKNKMNGKINLDDFCREIKLEKIYYQSDEVDLIGSGINRPGLQLHGYYEHFDANRVQVIGKVEIAYLLDLDPEVRKQKIDDFFSYPFPCFIVCWDLDETYLFEEASKKYGRTLLKSKKHTTSLFYDLVNYIDQLSAPTISLHGVLVEVFGVGVLITGPSGIGKSETALEIVKRGHCLIADDVVAVKRIRDGQLMGTAPVLLEHFMEIRGIGIIDVKTLYGARAVKKDVGIDMVIRLENWDERSPYDRLGLDEQTIDILGIEVPEVMIPVSGGRNLACIIETAAINNRTKQYGYHSAQVFCDRVAHQNDLEVEKRELLKKQQEKESEEEL</sequence>
<dbReference type="SUPFAM" id="SSF53795">
    <property type="entry name" value="PEP carboxykinase-like"/>
    <property type="match status" value="1"/>
</dbReference>
<evidence type="ECO:0000256" key="2">
    <source>
        <dbReference type="ARBA" id="ARBA00001946"/>
    </source>
</evidence>
<gene>
    <name evidence="14 18" type="primary">hprK</name>
    <name evidence="18" type="ordered locus">Awo_c25270</name>
</gene>
<evidence type="ECO:0000259" key="16">
    <source>
        <dbReference type="Pfam" id="PF02603"/>
    </source>
</evidence>
<comment type="miscellaneous">
    <text evidence="14">Both phosphorylation and phosphorolysis are carried out by the same active site and suggest a common mechanism for both reactions.</text>
</comment>
<dbReference type="SUPFAM" id="SSF75138">
    <property type="entry name" value="HprK N-terminal domain-like"/>
    <property type="match status" value="1"/>
</dbReference>
<evidence type="ECO:0000256" key="3">
    <source>
        <dbReference type="ARBA" id="ARBA00006883"/>
    </source>
</evidence>
<feature type="region of interest" description="Important for the catalytic mechanism of dephosphorylation" evidence="14">
    <location>
        <begin position="280"/>
        <end position="285"/>
    </location>
</feature>
<dbReference type="GO" id="GO:0004712">
    <property type="term" value="F:protein serine/threonine/tyrosine kinase activity"/>
    <property type="evidence" value="ECO:0007669"/>
    <property type="project" value="UniProtKB-UniRule"/>
</dbReference>
<evidence type="ECO:0000256" key="12">
    <source>
        <dbReference type="ARBA" id="ARBA00023277"/>
    </source>
</evidence>
<keyword evidence="9 14" id="KW-0067">ATP-binding</keyword>
<keyword evidence="8 14" id="KW-0418">Kinase</keyword>
<dbReference type="InterPro" id="IPR028979">
    <property type="entry name" value="Ser_kin/Pase_Hpr-like_N_sf"/>
</dbReference>
<dbReference type="GO" id="GO:0005524">
    <property type="term" value="F:ATP binding"/>
    <property type="evidence" value="ECO:0007669"/>
    <property type="project" value="UniProtKB-UniRule"/>
</dbReference>
<evidence type="ECO:0000256" key="7">
    <source>
        <dbReference type="ARBA" id="ARBA00022741"/>
    </source>
</evidence>
<dbReference type="STRING" id="931626.Awo_c25270"/>
<protein>
    <recommendedName>
        <fullName evidence="14">HPr kinase/phosphorylase</fullName>
        <shortName evidence="14">HPrK/P</shortName>
        <ecNumber evidence="14">2.7.11.-</ecNumber>
        <ecNumber evidence="14">2.7.4.-</ecNumber>
    </recommendedName>
    <alternativeName>
        <fullName evidence="14">HPr(Ser) kinase/phosphorylase</fullName>
    </alternativeName>
</protein>
<dbReference type="GO" id="GO:0000287">
    <property type="term" value="F:magnesium ion binding"/>
    <property type="evidence" value="ECO:0007669"/>
    <property type="project" value="UniProtKB-UniRule"/>
</dbReference>
<keyword evidence="6 14" id="KW-0479">Metal-binding</keyword>
<keyword evidence="10 14" id="KW-0460">Magnesium</keyword>
<feature type="coiled-coil region" evidence="15">
    <location>
        <begin position="314"/>
        <end position="341"/>
    </location>
</feature>
<dbReference type="PANTHER" id="PTHR30305">
    <property type="entry name" value="PROTEIN YJDM-RELATED"/>
    <property type="match status" value="1"/>
</dbReference>
<evidence type="ECO:0000256" key="9">
    <source>
        <dbReference type="ARBA" id="ARBA00022840"/>
    </source>
</evidence>
<dbReference type="EC" id="2.7.11.-" evidence="14"/>
<dbReference type="InterPro" id="IPR011104">
    <property type="entry name" value="Hpr_kin/Pase_C"/>
</dbReference>
<comment type="similarity">
    <text evidence="3 14">Belongs to the HPrK/P family.</text>
</comment>
<evidence type="ECO:0000256" key="10">
    <source>
        <dbReference type="ARBA" id="ARBA00022842"/>
    </source>
</evidence>
<evidence type="ECO:0000256" key="1">
    <source>
        <dbReference type="ARBA" id="ARBA00001120"/>
    </source>
</evidence>
<dbReference type="eggNOG" id="COG1493">
    <property type="taxonomic scope" value="Bacteria"/>
</dbReference>
<evidence type="ECO:0000256" key="11">
    <source>
        <dbReference type="ARBA" id="ARBA00023268"/>
    </source>
</evidence>
<keyword evidence="12 14" id="KW-0119">Carbohydrate metabolism</keyword>
<dbReference type="GO" id="GO:0004674">
    <property type="term" value="F:protein serine/threonine kinase activity"/>
    <property type="evidence" value="ECO:0007669"/>
    <property type="project" value="UniProtKB-KW"/>
</dbReference>
<dbReference type="InterPro" id="IPR003755">
    <property type="entry name" value="HPr(Ser)_kin/Pase"/>
</dbReference>
<evidence type="ECO:0000256" key="13">
    <source>
        <dbReference type="ARBA" id="ARBA00047657"/>
    </source>
</evidence>
<evidence type="ECO:0000313" key="18">
    <source>
        <dbReference type="EMBL" id="AFA49284.1"/>
    </source>
</evidence>
<comment type="subunit">
    <text evidence="14">Homohexamer.</text>
</comment>
<dbReference type="EC" id="2.7.4.-" evidence="14"/>
<comment type="function">
    <text evidence="14">Catalyzes the ATP- as well as the pyrophosphate-dependent phosphorylation of a specific serine residue in HPr, a phosphocarrier protein of the phosphoenolpyruvate-dependent sugar phosphotransferase system (PTS). HprK/P also catalyzes the pyrophosphate-producing, inorganic phosphate-dependent dephosphorylation (phosphorolysis) of seryl-phosphorylated HPr (P-Ser-HPr). The two antagonistic activities of HprK/P are regulated by several intracellular metabolites, which change their concentration in response to the absence or presence of rapidly metabolisable carbon sources (glucose, fructose, etc.) in the growth medium. Therefore, by controlling the phosphorylation state of HPr, HPrK/P is a sensor enzyme that plays a major role in the regulation of carbon metabolism and sugar transport: it mediates carbon catabolite repression (CCR), and regulates PTS-catalyzed carbohydrate uptake and inducer exclusion.</text>
</comment>
<evidence type="ECO:0000313" key="19">
    <source>
        <dbReference type="Proteomes" id="UP000007177"/>
    </source>
</evidence>
<dbReference type="InterPro" id="IPR011126">
    <property type="entry name" value="Hpr_kin/Pase_Hpr_N"/>
</dbReference>
<evidence type="ECO:0000256" key="15">
    <source>
        <dbReference type="SAM" id="Coils"/>
    </source>
</evidence>